<protein>
    <submittedName>
        <fullName evidence="1">Uncharacterized protein</fullName>
    </submittedName>
</protein>
<gene>
    <name evidence="1" type="ORF">ABT39_MTgene1634</name>
</gene>
<dbReference type="EMBL" id="LKAM01000011">
    <property type="protein sequence ID" value="KUM46532.1"/>
    <property type="molecule type" value="Genomic_DNA"/>
</dbReference>
<sequence>MVRCGTILTLLGTLPPDRYHVCLPKECLSRLLTLNTPSHVNSSTLSCLPFDLLLYACSLFDSPYE</sequence>
<evidence type="ECO:0000313" key="1">
    <source>
        <dbReference type="EMBL" id="KUM46532.1"/>
    </source>
</evidence>
<reference evidence="1" key="1">
    <citation type="journal article" date="2015" name="Genome Biol. Evol.">
        <title>Organellar Genomes of White Spruce (Picea glauca): Assembly and Annotation.</title>
        <authorList>
            <person name="Jackman S.D."/>
            <person name="Warren R.L."/>
            <person name="Gibb E.A."/>
            <person name="Vandervalk B.P."/>
            <person name="Mohamadi H."/>
            <person name="Chu J."/>
            <person name="Raymond A."/>
            <person name="Pleasance S."/>
            <person name="Coope R."/>
            <person name="Wildung M.R."/>
            <person name="Ritland C.E."/>
            <person name="Bousquet J."/>
            <person name="Jones S.J."/>
            <person name="Bohlmann J."/>
            <person name="Birol I."/>
        </authorList>
    </citation>
    <scope>NUCLEOTIDE SEQUENCE [LARGE SCALE GENOMIC DNA]</scope>
    <source>
        <tissue evidence="1">Flushing bud</tissue>
    </source>
</reference>
<name>A0A101LWB4_PICGL</name>
<comment type="caution">
    <text evidence="1">The sequence shown here is derived from an EMBL/GenBank/DDBJ whole genome shotgun (WGS) entry which is preliminary data.</text>
</comment>
<accession>A0A101LWB4</accession>
<organism evidence="1">
    <name type="scientific">Picea glauca</name>
    <name type="common">White spruce</name>
    <name type="synonym">Pinus glauca</name>
    <dbReference type="NCBI Taxonomy" id="3330"/>
    <lineage>
        <taxon>Eukaryota</taxon>
        <taxon>Viridiplantae</taxon>
        <taxon>Streptophyta</taxon>
        <taxon>Embryophyta</taxon>
        <taxon>Tracheophyta</taxon>
        <taxon>Spermatophyta</taxon>
        <taxon>Pinopsida</taxon>
        <taxon>Pinidae</taxon>
        <taxon>Conifers I</taxon>
        <taxon>Pinales</taxon>
        <taxon>Pinaceae</taxon>
        <taxon>Picea</taxon>
    </lineage>
</organism>
<proteinExistence type="predicted"/>
<dbReference type="AlphaFoldDB" id="A0A101LWB4"/>
<keyword evidence="1" id="KW-0496">Mitochondrion</keyword>
<geneLocation type="mitochondrion" evidence="1"/>